<sequence length="144" mass="16077">MVLRPNPQSTDLILIPSVTLTTFENTTNPTPTIEVAGFRWLYLEINMLAVGSITTLRTSIEYRGTDAIDYAPYLVENINMNTGVDKQMRLIIEDDVSAVVSLGPYVRSYKIEARGRQMRTRTWAFMGSPTGSNTQIRAYLGVGP</sequence>
<proteinExistence type="predicted"/>
<evidence type="ECO:0000313" key="1">
    <source>
        <dbReference type="EMBL" id="KKL86284.1"/>
    </source>
</evidence>
<protein>
    <submittedName>
        <fullName evidence="1">Uncharacterized protein</fullName>
    </submittedName>
</protein>
<name>A0A0F9FIT9_9ZZZZ</name>
<dbReference type="AlphaFoldDB" id="A0A0F9FIT9"/>
<gene>
    <name evidence="1" type="ORF">LCGC14_1946260</name>
</gene>
<comment type="caution">
    <text evidence="1">The sequence shown here is derived from an EMBL/GenBank/DDBJ whole genome shotgun (WGS) entry which is preliminary data.</text>
</comment>
<accession>A0A0F9FIT9</accession>
<reference evidence="1" key="1">
    <citation type="journal article" date="2015" name="Nature">
        <title>Complex archaea that bridge the gap between prokaryotes and eukaryotes.</title>
        <authorList>
            <person name="Spang A."/>
            <person name="Saw J.H."/>
            <person name="Jorgensen S.L."/>
            <person name="Zaremba-Niedzwiedzka K."/>
            <person name="Martijn J."/>
            <person name="Lind A.E."/>
            <person name="van Eijk R."/>
            <person name="Schleper C."/>
            <person name="Guy L."/>
            <person name="Ettema T.J."/>
        </authorList>
    </citation>
    <scope>NUCLEOTIDE SEQUENCE</scope>
</reference>
<dbReference type="EMBL" id="LAZR01021159">
    <property type="protein sequence ID" value="KKL86284.1"/>
    <property type="molecule type" value="Genomic_DNA"/>
</dbReference>
<organism evidence="1">
    <name type="scientific">marine sediment metagenome</name>
    <dbReference type="NCBI Taxonomy" id="412755"/>
    <lineage>
        <taxon>unclassified sequences</taxon>
        <taxon>metagenomes</taxon>
        <taxon>ecological metagenomes</taxon>
    </lineage>
</organism>